<dbReference type="EMBL" id="FTOM01000002">
    <property type="protein sequence ID" value="SIS69473.1"/>
    <property type="molecule type" value="Genomic_DNA"/>
</dbReference>
<evidence type="ECO:0000256" key="2">
    <source>
        <dbReference type="SAM" id="SignalP"/>
    </source>
</evidence>
<dbReference type="AlphaFoldDB" id="A0A1N7L6Q5"/>
<dbReference type="InterPro" id="IPR007730">
    <property type="entry name" value="SPOR-like_dom"/>
</dbReference>
<evidence type="ECO:0000259" key="3">
    <source>
        <dbReference type="PROSITE" id="PS51724"/>
    </source>
</evidence>
<feature type="domain" description="SPOR" evidence="3">
    <location>
        <begin position="362"/>
        <end position="439"/>
    </location>
</feature>
<dbReference type="Proteomes" id="UP000186098">
    <property type="component" value="Unassembled WGS sequence"/>
</dbReference>
<sequence length="439" mass="44881">MQLGKVLSAIALAAALGAPLAPQGAWARGMDINTPAEIPPASYKGRQYVDSNGCVFVRGGYGNLVNWIPRVGRDRQQLCGYAPTLAQTPAAPAPATAAPAPRPATAAPAAARPDTTARTRMIAVPDTTRAARAPVVRAAPLAATPLLSLRAPRAAQAAQPAADAPYRRVTTALPAAPGGYVSPYVAPGWAGRRPATIWGHDRLPVIVSAATVDGRTTACPNLSPVAQRYMLSDGRHVVRCGPQTEDPVGALTRAGVAVGGIATARAAAAAMPPMPAGYRPAFKDDRLNPMRGVGTAAGDAQTARVWTDTVPMRMAAPPRTAAPAAAAPVATGVAPTAPVWLTPKTRISSKNAAQAPQPRAAQAARTGRLVQVGTFGVAENAQRSKARLRALGLPVASARVHQGGRDLQIVFAGPFADPAAASAALARARSAGFADALLR</sequence>
<dbReference type="Pfam" id="PF05036">
    <property type="entry name" value="SPOR"/>
    <property type="match status" value="1"/>
</dbReference>
<feature type="chain" id="PRO_5009943267" evidence="2">
    <location>
        <begin position="28"/>
        <end position="439"/>
    </location>
</feature>
<reference evidence="5" key="1">
    <citation type="submission" date="2017-01" db="EMBL/GenBank/DDBJ databases">
        <authorList>
            <person name="Varghese N."/>
            <person name="Submissions S."/>
        </authorList>
    </citation>
    <scope>NUCLEOTIDE SEQUENCE [LARGE SCALE GENOMIC DNA]</scope>
    <source>
        <strain evidence="5">DSM 18714</strain>
    </source>
</reference>
<protein>
    <submittedName>
        <fullName evidence="4">Sporulation related domain-containing protein</fullName>
    </submittedName>
</protein>
<evidence type="ECO:0000313" key="5">
    <source>
        <dbReference type="Proteomes" id="UP000186098"/>
    </source>
</evidence>
<dbReference type="STRING" id="407234.SAMN05421795_102622"/>
<feature type="signal peptide" evidence="2">
    <location>
        <begin position="1"/>
        <end position="27"/>
    </location>
</feature>
<dbReference type="PROSITE" id="PS51724">
    <property type="entry name" value="SPOR"/>
    <property type="match status" value="1"/>
</dbReference>
<evidence type="ECO:0000256" key="1">
    <source>
        <dbReference type="SAM" id="MobiDB-lite"/>
    </source>
</evidence>
<accession>A0A1N7L6Q5</accession>
<organism evidence="4 5">
    <name type="scientific">Phaeovulum vinaykumarii</name>
    <dbReference type="NCBI Taxonomy" id="407234"/>
    <lineage>
        <taxon>Bacteria</taxon>
        <taxon>Pseudomonadati</taxon>
        <taxon>Pseudomonadota</taxon>
        <taxon>Alphaproteobacteria</taxon>
        <taxon>Rhodobacterales</taxon>
        <taxon>Paracoccaceae</taxon>
        <taxon>Phaeovulum</taxon>
    </lineage>
</organism>
<name>A0A1N7L6Q5_9RHOB</name>
<gene>
    <name evidence="4" type="ORF">SAMN05421795_102622</name>
</gene>
<dbReference type="RefSeq" id="WP_097176981.1">
    <property type="nucleotide sequence ID" value="NZ_FTOM01000002.1"/>
</dbReference>
<feature type="region of interest" description="Disordered" evidence="1">
    <location>
        <begin position="90"/>
        <end position="114"/>
    </location>
</feature>
<dbReference type="InterPro" id="IPR036680">
    <property type="entry name" value="SPOR-like_sf"/>
</dbReference>
<keyword evidence="2" id="KW-0732">Signal</keyword>
<dbReference type="SUPFAM" id="SSF110997">
    <property type="entry name" value="Sporulation related repeat"/>
    <property type="match status" value="1"/>
</dbReference>
<keyword evidence="5" id="KW-1185">Reference proteome</keyword>
<evidence type="ECO:0000313" key="4">
    <source>
        <dbReference type="EMBL" id="SIS69473.1"/>
    </source>
</evidence>
<dbReference type="Gene3D" id="3.30.70.1070">
    <property type="entry name" value="Sporulation related repeat"/>
    <property type="match status" value="1"/>
</dbReference>
<dbReference type="GO" id="GO:0042834">
    <property type="term" value="F:peptidoglycan binding"/>
    <property type="evidence" value="ECO:0007669"/>
    <property type="project" value="InterPro"/>
</dbReference>
<proteinExistence type="predicted"/>